<dbReference type="PANTHER" id="PTHR34273">
    <property type="entry name" value="METHYLTHIORIBOSE KINASE"/>
    <property type="match status" value="1"/>
</dbReference>
<dbReference type="AlphaFoldDB" id="A0A098AWE8"/>
<keyword evidence="3" id="KW-0547">Nucleotide-binding</keyword>
<organism evidence="7">
    <name type="scientific">Desulfitobacterium hafniense</name>
    <name type="common">Desulfitobacterium frappieri</name>
    <dbReference type="NCBI Taxonomy" id="49338"/>
    <lineage>
        <taxon>Bacteria</taxon>
        <taxon>Bacillati</taxon>
        <taxon>Bacillota</taxon>
        <taxon>Clostridia</taxon>
        <taxon>Eubacteriales</taxon>
        <taxon>Desulfitobacteriaceae</taxon>
        <taxon>Desulfitobacterium</taxon>
    </lineage>
</organism>
<dbReference type="GO" id="GO:0016301">
    <property type="term" value="F:kinase activity"/>
    <property type="evidence" value="ECO:0007669"/>
    <property type="project" value="UniProtKB-KW"/>
</dbReference>
<evidence type="ECO:0000313" key="7">
    <source>
        <dbReference type="EMBL" id="CDX00913.1"/>
    </source>
</evidence>
<feature type="domain" description="Aminoglycoside phosphotransferase" evidence="6">
    <location>
        <begin position="125"/>
        <end position="236"/>
    </location>
</feature>
<reference evidence="7" key="1">
    <citation type="submission" date="2014-07" db="EMBL/GenBank/DDBJ databases">
        <authorList>
            <person name="Hornung V.Bastian."/>
        </authorList>
    </citation>
    <scope>NUCLEOTIDE SEQUENCE</scope>
    <source>
        <strain evidence="7">PCE-S</strain>
    </source>
</reference>
<dbReference type="PANTHER" id="PTHR34273:SF2">
    <property type="entry name" value="METHYLTHIORIBOSE KINASE"/>
    <property type="match status" value="1"/>
</dbReference>
<dbReference type="GO" id="GO:0005524">
    <property type="term" value="F:ATP binding"/>
    <property type="evidence" value="ECO:0007669"/>
    <property type="project" value="UniProtKB-KW"/>
</dbReference>
<evidence type="ECO:0000256" key="1">
    <source>
        <dbReference type="ARBA" id="ARBA00010165"/>
    </source>
</evidence>
<dbReference type="Gene3D" id="3.30.200.20">
    <property type="entry name" value="Phosphorylase Kinase, domain 1"/>
    <property type="match status" value="1"/>
</dbReference>
<dbReference type="InterPro" id="IPR002575">
    <property type="entry name" value="Aminoglycoside_PTrfase"/>
</dbReference>
<evidence type="ECO:0000256" key="2">
    <source>
        <dbReference type="ARBA" id="ARBA00022679"/>
    </source>
</evidence>
<dbReference type="EMBL" id="LK996017">
    <property type="protein sequence ID" value="CDX00913.1"/>
    <property type="molecule type" value="Genomic_DNA"/>
</dbReference>
<proteinExistence type="inferred from homology"/>
<evidence type="ECO:0000256" key="5">
    <source>
        <dbReference type="ARBA" id="ARBA00022840"/>
    </source>
</evidence>
<dbReference type="SUPFAM" id="SSF56112">
    <property type="entry name" value="Protein kinase-like (PK-like)"/>
    <property type="match status" value="1"/>
</dbReference>
<accession>A0A098AWE8</accession>
<protein>
    <submittedName>
        <fullName evidence="7">Aminoglycoside phosphotransferase</fullName>
    </submittedName>
</protein>
<keyword evidence="4" id="KW-0418">Kinase</keyword>
<gene>
    <name evidence="7" type="ORF">DPCES_1026</name>
</gene>
<keyword evidence="5" id="KW-0067">ATP-binding</keyword>
<comment type="similarity">
    <text evidence="1">Belongs to the methylthioribose kinase family.</text>
</comment>
<keyword evidence="2 7" id="KW-0808">Transferase</keyword>
<dbReference type="RefSeq" id="WP_005814077.1">
    <property type="nucleotide sequence ID" value="NZ_CABKQQ010000051.1"/>
</dbReference>
<evidence type="ECO:0000259" key="6">
    <source>
        <dbReference type="Pfam" id="PF01636"/>
    </source>
</evidence>
<dbReference type="Gene3D" id="3.90.1200.10">
    <property type="match status" value="1"/>
</dbReference>
<evidence type="ECO:0000256" key="4">
    <source>
        <dbReference type="ARBA" id="ARBA00022777"/>
    </source>
</evidence>
<sequence>MYDISRERELLDYLQKNGLIEGKDYTVRYFNNGVSATVAMIENDKKSIIAKQALAKLNVAADWACDQSRMLVEQKALTTYSKIIKEYVPAPIFYDEENYIMVREAAPRSSSMWKEQLLKGVLDFSVAEKAAQALSAIHNRTAGDRQVAEEFKEIKFFYDLRIEPYIETVVKVHPQLKEHADRIVDRLMNQKIALVHGDYSPKNILVDQDRLYVLDLEVSHYGNPAFDLAFFTNHFVLKAVKNSRWYNAYLTMLDFIAQSYLKAIEFADAKEFEHEAVQILAYHMLARIDGKSPAEYITDSLDKDIVRAVAFKIIEQDSSCYDDVISELAAVLRKSKKY</sequence>
<dbReference type="InterPro" id="IPR011009">
    <property type="entry name" value="Kinase-like_dom_sf"/>
</dbReference>
<evidence type="ECO:0000256" key="3">
    <source>
        <dbReference type="ARBA" id="ARBA00022741"/>
    </source>
</evidence>
<name>A0A098AWE8_DESHA</name>
<dbReference type="PATRIC" id="fig|49338.4.peg.1110"/>
<dbReference type="Pfam" id="PF01636">
    <property type="entry name" value="APH"/>
    <property type="match status" value="1"/>
</dbReference>